<accession>A0ACC2HEM3</accession>
<reference evidence="1" key="1">
    <citation type="submission" date="2021-05" db="EMBL/GenBank/DDBJ databases">
        <authorList>
            <person name="Pan Q."/>
            <person name="Jouanno E."/>
            <person name="Zahm M."/>
            <person name="Klopp C."/>
            <person name="Cabau C."/>
            <person name="Louis A."/>
            <person name="Berthelot C."/>
            <person name="Parey E."/>
            <person name="Roest Crollius H."/>
            <person name="Montfort J."/>
            <person name="Robinson-Rechavi M."/>
            <person name="Bouchez O."/>
            <person name="Lampietro C."/>
            <person name="Lopez Roques C."/>
            <person name="Donnadieu C."/>
            <person name="Postlethwait J."/>
            <person name="Bobe J."/>
            <person name="Dillon D."/>
            <person name="Chandos A."/>
            <person name="von Hippel F."/>
            <person name="Guiguen Y."/>
        </authorList>
    </citation>
    <scope>NUCLEOTIDE SEQUENCE</scope>
    <source>
        <strain evidence="1">YG-Jan2019</strain>
    </source>
</reference>
<dbReference type="EMBL" id="CM055730">
    <property type="protein sequence ID" value="KAJ8014459.1"/>
    <property type="molecule type" value="Genomic_DNA"/>
</dbReference>
<evidence type="ECO:0000313" key="1">
    <source>
        <dbReference type="EMBL" id="KAJ8014459.1"/>
    </source>
</evidence>
<proteinExistence type="predicted"/>
<organism evidence="1 2">
    <name type="scientific">Dallia pectoralis</name>
    <name type="common">Alaska blackfish</name>
    <dbReference type="NCBI Taxonomy" id="75939"/>
    <lineage>
        <taxon>Eukaryota</taxon>
        <taxon>Metazoa</taxon>
        <taxon>Chordata</taxon>
        <taxon>Craniata</taxon>
        <taxon>Vertebrata</taxon>
        <taxon>Euteleostomi</taxon>
        <taxon>Actinopterygii</taxon>
        <taxon>Neopterygii</taxon>
        <taxon>Teleostei</taxon>
        <taxon>Protacanthopterygii</taxon>
        <taxon>Esociformes</taxon>
        <taxon>Umbridae</taxon>
        <taxon>Dallia</taxon>
    </lineage>
</organism>
<gene>
    <name evidence="1" type="ORF">DPEC_G00040450</name>
</gene>
<name>A0ACC2HEM3_DALPE</name>
<dbReference type="Proteomes" id="UP001157502">
    <property type="component" value="Chromosome 3"/>
</dbReference>
<comment type="caution">
    <text evidence="1">The sequence shown here is derived from an EMBL/GenBank/DDBJ whole genome shotgun (WGS) entry which is preliminary data.</text>
</comment>
<evidence type="ECO:0000313" key="2">
    <source>
        <dbReference type="Proteomes" id="UP001157502"/>
    </source>
</evidence>
<sequence>MSTRAVQCVLENFEAVSLADLKKAVHELKPTTCTLDAVPAKILKEAIDIIGLPVLGLLHLSLHPVRNLGVIFDQNMQHDKQISAVVKASFYQLRLLSKVKPFLSRADLEKAIHAFISSRLDYCNALYIGLNKSLLNRFQLVQNSAARLLCNISKRSHITPILRSLHWLPVRFRVEYKVLLFVFKAINGMAPAKITISKKFGGRPFAVQGPKLWNALPPHLQSITVLSVFKSQLSCYRAMVSMVTAGYTTRGLKQEEDITDLHLSLDWDNAVKKPTLHIPERVGSMHINEYVASDTLSLSRRRLKDVTEHIWKITSLKNLYLEGNEISILPATLFTNLSNLVWLDLRNNKITSLPADIGVHRCLKTLLLEGNPIIELPLELGNVISLKALSLRHCPIKFPPQEIVQQDLQSVLQYLRSAMAKPPVNVRQSLLDMPHVEKLQLTVFVKSSMDTGEEMVDEEELQRFRELRQKMIQMDQAEFDPLSSECNQGHRTHTLPTIKRTRSRSLCLTCSTGSGQRRDD</sequence>
<keyword evidence="2" id="KW-1185">Reference proteome</keyword>
<protein>
    <submittedName>
        <fullName evidence="1">Uncharacterized protein</fullName>
    </submittedName>
</protein>